<gene>
    <name evidence="3" type="ORF">MENT_LOCUS12639</name>
</gene>
<dbReference type="Proteomes" id="UP000580250">
    <property type="component" value="Unassembled WGS sequence"/>
</dbReference>
<dbReference type="OrthoDB" id="5804949at2759"/>
<dbReference type="AlphaFoldDB" id="A0A6V7UGW0"/>
<name>A0A6V7UGW0_MELEN</name>
<keyword evidence="2" id="KW-1133">Transmembrane helix</keyword>
<feature type="compositionally biased region" description="Low complexity" evidence="1">
    <location>
        <begin position="1"/>
        <end position="12"/>
    </location>
</feature>
<dbReference type="EMBL" id="CAJEWN010000066">
    <property type="protein sequence ID" value="CAD2157466.1"/>
    <property type="molecule type" value="Genomic_DNA"/>
</dbReference>
<feature type="compositionally biased region" description="Polar residues" evidence="1">
    <location>
        <begin position="20"/>
        <end position="33"/>
    </location>
</feature>
<evidence type="ECO:0000256" key="1">
    <source>
        <dbReference type="SAM" id="MobiDB-lite"/>
    </source>
</evidence>
<feature type="transmembrane region" description="Helical" evidence="2">
    <location>
        <begin position="209"/>
        <end position="228"/>
    </location>
</feature>
<protein>
    <submittedName>
        <fullName evidence="3">Uncharacterized protein</fullName>
    </submittedName>
</protein>
<feature type="transmembrane region" description="Helical" evidence="2">
    <location>
        <begin position="142"/>
        <end position="162"/>
    </location>
</feature>
<comment type="caution">
    <text evidence="3">The sequence shown here is derived from an EMBL/GenBank/DDBJ whole genome shotgun (WGS) entry which is preliminary data.</text>
</comment>
<keyword evidence="2" id="KW-0472">Membrane</keyword>
<keyword evidence="2" id="KW-0812">Transmembrane</keyword>
<feature type="region of interest" description="Disordered" evidence="1">
    <location>
        <begin position="1"/>
        <end position="34"/>
    </location>
</feature>
<feature type="transmembrane region" description="Helical" evidence="2">
    <location>
        <begin position="296"/>
        <end position="320"/>
    </location>
</feature>
<evidence type="ECO:0000313" key="4">
    <source>
        <dbReference type="Proteomes" id="UP000580250"/>
    </source>
</evidence>
<feature type="transmembrane region" description="Helical" evidence="2">
    <location>
        <begin position="240"/>
        <end position="261"/>
    </location>
</feature>
<evidence type="ECO:0000256" key="2">
    <source>
        <dbReference type="SAM" id="Phobius"/>
    </source>
</evidence>
<proteinExistence type="predicted"/>
<accession>A0A6V7UGW0</accession>
<organism evidence="3 4">
    <name type="scientific">Meloidogyne enterolobii</name>
    <name type="common">Root-knot nematode worm</name>
    <name type="synonym">Meloidogyne mayaguensis</name>
    <dbReference type="NCBI Taxonomy" id="390850"/>
    <lineage>
        <taxon>Eukaryota</taxon>
        <taxon>Metazoa</taxon>
        <taxon>Ecdysozoa</taxon>
        <taxon>Nematoda</taxon>
        <taxon>Chromadorea</taxon>
        <taxon>Rhabditida</taxon>
        <taxon>Tylenchina</taxon>
        <taxon>Tylenchomorpha</taxon>
        <taxon>Tylenchoidea</taxon>
        <taxon>Meloidogynidae</taxon>
        <taxon>Meloidogyninae</taxon>
        <taxon>Meloidogyne</taxon>
    </lineage>
</organism>
<reference evidence="3 4" key="1">
    <citation type="submission" date="2020-08" db="EMBL/GenBank/DDBJ databases">
        <authorList>
            <person name="Koutsovoulos G."/>
            <person name="Danchin GJ E."/>
        </authorList>
    </citation>
    <scope>NUCLEOTIDE SEQUENCE [LARGE SCALE GENOMIC DNA]</scope>
</reference>
<evidence type="ECO:0000313" key="3">
    <source>
        <dbReference type="EMBL" id="CAD2157466.1"/>
    </source>
</evidence>
<sequence>MEKMMNNNNSNKRQQKQSKFASTKQPNLQQNQPFVGDIPAIQITQMTLDEEENQSLKEEKQTKLLLELTENSEKSTKTTNTTINSCRQQVVDNSLLSANKYQDRSALNRQSTGTLNRLMLVAQALETEVDWRRRNDVSTSRVVFTLRMANIILLILVNLLIFSGVGVYHDRNGIKITLFLTLDKWNYQPIYSMDELPMTFSEMNLTGQFFAAFLSIAMLLVTVMLQTVHCFHVKHSKMICILYAFGCVPIALFIFGLEMHYSACPWLDDFYQSQLLRRNFNSMGNYFDTHCGINGWALAGIFSLLSCGLFVSDGLISAFFRHEDSHNNNMEKPEAV</sequence>